<gene>
    <name evidence="14" type="primary">CXNU</name>
</gene>
<dbReference type="GO" id="GO:0005243">
    <property type="term" value="F:gap junction channel activity"/>
    <property type="evidence" value="ECO:0007669"/>
    <property type="project" value="TreeGrafter"/>
</dbReference>
<feature type="region of interest" description="Disordered" evidence="10">
    <location>
        <begin position="191"/>
        <end position="320"/>
    </location>
</feature>
<evidence type="ECO:0000256" key="1">
    <source>
        <dbReference type="ARBA" id="ARBA00004610"/>
    </source>
</evidence>
<dbReference type="GO" id="GO:0005922">
    <property type="term" value="C:connexin complex"/>
    <property type="evidence" value="ECO:0007669"/>
    <property type="project" value="InterPro"/>
</dbReference>
<feature type="domain" description="Connexin N-terminal" evidence="12">
    <location>
        <begin position="15"/>
        <end position="48"/>
    </location>
</feature>
<keyword evidence="7 11" id="KW-1133">Transmembrane helix</keyword>
<dbReference type="EMBL" id="LT990556">
    <property type="protein sequence ID" value="VZQ70946.1"/>
    <property type="molecule type" value="Genomic_DNA"/>
</dbReference>
<evidence type="ECO:0000256" key="8">
    <source>
        <dbReference type="ARBA" id="ARBA00023136"/>
    </source>
</evidence>
<evidence type="ECO:0000256" key="9">
    <source>
        <dbReference type="RuleBase" id="RU000630"/>
    </source>
</evidence>
<dbReference type="InterPro" id="IPR019570">
    <property type="entry name" value="Connexin_CCC"/>
</dbReference>
<feature type="transmembrane region" description="Helical" evidence="11">
    <location>
        <begin position="112"/>
        <end position="134"/>
    </location>
</feature>
<evidence type="ECO:0000259" key="13">
    <source>
        <dbReference type="SMART" id="SM01089"/>
    </source>
</evidence>
<protein>
    <recommendedName>
        <fullName evidence="9">Gap junction protein</fullName>
    </recommendedName>
</protein>
<keyword evidence="6" id="KW-0965">Cell junction</keyword>
<dbReference type="InterPro" id="IPR013092">
    <property type="entry name" value="Connexin_N"/>
</dbReference>
<dbReference type="Gene3D" id="1.20.1440.80">
    <property type="entry name" value="Gap junction channel protein cysteine-rich domain"/>
    <property type="match status" value="1"/>
</dbReference>
<dbReference type="PROSITE" id="PS00407">
    <property type="entry name" value="CONNEXINS_1"/>
    <property type="match status" value="1"/>
</dbReference>
<feature type="compositionally biased region" description="Basic and acidic residues" evidence="10">
    <location>
        <begin position="263"/>
        <end position="272"/>
    </location>
</feature>
<feature type="compositionally biased region" description="Low complexity" evidence="10">
    <location>
        <begin position="298"/>
        <end position="309"/>
    </location>
</feature>
<name>A0A654ID01_SORAR</name>
<evidence type="ECO:0000256" key="4">
    <source>
        <dbReference type="ARBA" id="ARBA00022692"/>
    </source>
</evidence>
<dbReference type="PANTHER" id="PTHR11984">
    <property type="entry name" value="CONNEXIN"/>
    <property type="match status" value="1"/>
</dbReference>
<keyword evidence="3" id="KW-1003">Cell membrane</keyword>
<dbReference type="InterPro" id="IPR017990">
    <property type="entry name" value="Connexin_CS"/>
</dbReference>
<dbReference type="GO" id="GO:0007267">
    <property type="term" value="P:cell-cell signaling"/>
    <property type="evidence" value="ECO:0007669"/>
    <property type="project" value="TreeGrafter"/>
</dbReference>
<reference evidence="14" key="1">
    <citation type="journal article" date="2019" name="Sci. Rep.">
        <title>Comparative genomic analysis of eutherian connexin genes.</title>
        <authorList>
            <person name="Premzl M."/>
        </authorList>
    </citation>
    <scope>NUCLEOTIDE SEQUENCE</scope>
</reference>
<evidence type="ECO:0000259" key="12">
    <source>
        <dbReference type="SMART" id="SM00037"/>
    </source>
</evidence>
<dbReference type="AlphaFoldDB" id="A0A654ID01"/>
<organism evidence="14">
    <name type="scientific">Sorex araneus</name>
    <name type="common">Eurasian common shrew</name>
    <name type="synonym">European shrew</name>
    <dbReference type="NCBI Taxonomy" id="42254"/>
    <lineage>
        <taxon>Eukaryota</taxon>
        <taxon>Metazoa</taxon>
        <taxon>Chordata</taxon>
        <taxon>Craniata</taxon>
        <taxon>Vertebrata</taxon>
        <taxon>Euteleostomi</taxon>
        <taxon>Mammalia</taxon>
        <taxon>Eutheria</taxon>
        <taxon>Laurasiatheria</taxon>
        <taxon>Eulipotyphla</taxon>
        <taxon>Soricidae</taxon>
        <taxon>Soricinae</taxon>
        <taxon>Sorex</taxon>
    </lineage>
</organism>
<evidence type="ECO:0000256" key="7">
    <source>
        <dbReference type="ARBA" id="ARBA00022989"/>
    </source>
</evidence>
<keyword evidence="4 9" id="KW-0812">Transmembrane</keyword>
<keyword evidence="5 9" id="KW-0303">Gap junction</keyword>
<keyword evidence="8 11" id="KW-0472">Membrane</keyword>
<feature type="domain" description="Connexin cysteine-rich" evidence="13">
    <location>
        <begin position="118"/>
        <end position="184"/>
    </location>
</feature>
<feature type="transmembrane region" description="Helical" evidence="11">
    <location>
        <begin position="49"/>
        <end position="69"/>
    </location>
</feature>
<evidence type="ECO:0000313" key="14">
    <source>
        <dbReference type="EMBL" id="VZQ70946.1"/>
    </source>
</evidence>
<evidence type="ECO:0000256" key="10">
    <source>
        <dbReference type="SAM" id="MobiDB-lite"/>
    </source>
</evidence>
<accession>A0A654ID01</accession>
<dbReference type="PANTHER" id="PTHR11984:SF3">
    <property type="entry name" value="GAP JUNCTION DELTA-4 PROTEIN"/>
    <property type="match status" value="1"/>
</dbReference>
<dbReference type="PRINTS" id="PR00206">
    <property type="entry name" value="CONNEXIN"/>
</dbReference>
<evidence type="ECO:0000256" key="11">
    <source>
        <dbReference type="SAM" id="Phobius"/>
    </source>
</evidence>
<dbReference type="InterPro" id="IPR038359">
    <property type="entry name" value="Connexin_N_sf"/>
</dbReference>
<dbReference type="SMART" id="SM01089">
    <property type="entry name" value="Connexin_CCC"/>
    <property type="match status" value="1"/>
</dbReference>
<evidence type="ECO:0000256" key="3">
    <source>
        <dbReference type="ARBA" id="ARBA00022475"/>
    </source>
</evidence>
<dbReference type="PROSITE" id="PS00408">
    <property type="entry name" value="CONNEXINS_2"/>
    <property type="match status" value="1"/>
</dbReference>
<comment type="function">
    <text evidence="9">One gap junction consists of a cluster of closely packed pairs of transmembrane channels, the connexons, through which materials of low MW diffuse from one cell to a neighboring cell.</text>
</comment>
<sequence length="320" mass="34121">MMLLRMAVIVLAGSPVYHDEQDRFVCNTLQPGCTNVCYDVFSPVSHLRFWLLQSVSALLPSAVFLVYVLHQGAALAAGLGGHGPSHLPCPRPRGACGHPAVPDFTWGYIAHLLLRTLLEAAFGALHYLLFGFVVPKRFSCTHPPCSSVVDCYVSRPTEKSILMLFVWAVSALSLLLSVADLVCSLRRRLSPSRGAHSTPRGLPAATKALGQDGGWEAAGPPAHPSSWRGTQGADSPSGQSAVSGQMELPEELESEAMSLGSDKLAERCRDGEGGPGGAEAVHHVRPASAPRSRLAQNSPSARPGSSRSAPHLRTRKSEWV</sequence>
<comment type="subunit">
    <text evidence="9">A connexon is composed of a hexamer of connexins.</text>
</comment>
<dbReference type="SMART" id="SM00037">
    <property type="entry name" value="CNX"/>
    <property type="match status" value="1"/>
</dbReference>
<dbReference type="InterPro" id="IPR000500">
    <property type="entry name" value="Connexin"/>
</dbReference>
<comment type="subcellular location">
    <subcellularLocation>
        <location evidence="1">Cell junction</location>
        <location evidence="1">Gap junction</location>
    </subcellularLocation>
    <subcellularLocation>
        <location evidence="2 9">Cell membrane</location>
        <topology evidence="2 9">Multi-pass membrane protein</topology>
    </subcellularLocation>
</comment>
<proteinExistence type="inferred from homology"/>
<feature type="compositionally biased region" description="Polar residues" evidence="10">
    <location>
        <begin position="227"/>
        <end position="243"/>
    </location>
</feature>
<comment type="similarity">
    <text evidence="9">Belongs to the connexin family.</text>
</comment>
<evidence type="ECO:0000256" key="2">
    <source>
        <dbReference type="ARBA" id="ARBA00004651"/>
    </source>
</evidence>
<dbReference type="Pfam" id="PF00029">
    <property type="entry name" value="Connexin"/>
    <property type="match status" value="1"/>
</dbReference>
<feature type="transmembrane region" description="Helical" evidence="11">
    <location>
        <begin position="161"/>
        <end position="183"/>
    </location>
</feature>
<evidence type="ECO:0000256" key="6">
    <source>
        <dbReference type="ARBA" id="ARBA00022949"/>
    </source>
</evidence>
<evidence type="ECO:0000256" key="5">
    <source>
        <dbReference type="ARBA" id="ARBA00022868"/>
    </source>
</evidence>